<feature type="compositionally biased region" description="Low complexity" evidence="1">
    <location>
        <begin position="27"/>
        <end position="46"/>
    </location>
</feature>
<feature type="region of interest" description="Disordered" evidence="1">
    <location>
        <begin position="27"/>
        <end position="50"/>
    </location>
</feature>
<name>A0A0F0L737_9MICO</name>
<feature type="signal peptide" evidence="2">
    <location>
        <begin position="1"/>
        <end position="28"/>
    </location>
</feature>
<keyword evidence="2" id="KW-0732">Signal</keyword>
<sequence>MSHRVLLPLAAGAIAIGLLTGCTNPAPAQSPSTSASATPSASASEAPTPPAEVAQLTVTIDGISFADASGSRSASFAEGAALIALLHEVIGELPVGEPLEGPYGGDSGLVRYAWDGISAIVYANGEGPASVAVTRSEVGAVPIVTDLGLTVGSSRSDLLAAGASTLTEDSDPATATELRLGGRDVPDTSSLSRPGSVGQEFTLFLLDGDTVTQIQMPSNDFGDI</sequence>
<comment type="caution">
    <text evidence="3">The sequence shown here is derived from an EMBL/GenBank/DDBJ whole genome shotgun (WGS) entry which is preliminary data.</text>
</comment>
<organism evidence="3 4">
    <name type="scientific">Microbacterium oxydans</name>
    <dbReference type="NCBI Taxonomy" id="82380"/>
    <lineage>
        <taxon>Bacteria</taxon>
        <taxon>Bacillati</taxon>
        <taxon>Actinomycetota</taxon>
        <taxon>Actinomycetes</taxon>
        <taxon>Micrococcales</taxon>
        <taxon>Microbacteriaceae</taxon>
        <taxon>Microbacterium</taxon>
    </lineage>
</organism>
<dbReference type="PROSITE" id="PS51257">
    <property type="entry name" value="PROKAR_LIPOPROTEIN"/>
    <property type="match status" value="1"/>
</dbReference>
<reference evidence="3 4" key="1">
    <citation type="submission" date="2015-02" db="EMBL/GenBank/DDBJ databases">
        <title>Draft genome sequences of ten Microbacterium spp. with emphasis on heavy metal contaminated environments.</title>
        <authorList>
            <person name="Corretto E."/>
        </authorList>
    </citation>
    <scope>NUCLEOTIDE SEQUENCE [LARGE SCALE GENOMIC DNA]</scope>
    <source>
        <strain evidence="3 4">BEL4b</strain>
    </source>
</reference>
<proteinExistence type="predicted"/>
<evidence type="ECO:0008006" key="5">
    <source>
        <dbReference type="Google" id="ProtNLM"/>
    </source>
</evidence>
<dbReference type="RefSeq" id="WP_045280749.1">
    <property type="nucleotide sequence ID" value="NZ_JYIW01000026.1"/>
</dbReference>
<accession>A0A0F0L737</accession>
<evidence type="ECO:0000313" key="4">
    <source>
        <dbReference type="Proteomes" id="UP000033640"/>
    </source>
</evidence>
<dbReference type="AlphaFoldDB" id="A0A0F0L737"/>
<evidence type="ECO:0000256" key="2">
    <source>
        <dbReference type="SAM" id="SignalP"/>
    </source>
</evidence>
<gene>
    <name evidence="3" type="ORF">RS83_03583</name>
</gene>
<feature type="chain" id="PRO_5002445144" description="Lipoprotein LpqB" evidence="2">
    <location>
        <begin position="29"/>
        <end position="224"/>
    </location>
</feature>
<dbReference type="PATRIC" id="fig|82380.11.peg.3609"/>
<dbReference type="EMBL" id="JYIW01000026">
    <property type="protein sequence ID" value="KJL28509.1"/>
    <property type="molecule type" value="Genomic_DNA"/>
</dbReference>
<dbReference type="OrthoDB" id="5083457at2"/>
<evidence type="ECO:0000256" key="1">
    <source>
        <dbReference type="SAM" id="MobiDB-lite"/>
    </source>
</evidence>
<protein>
    <recommendedName>
        <fullName evidence="5">Lipoprotein LpqB</fullName>
    </recommendedName>
</protein>
<evidence type="ECO:0000313" key="3">
    <source>
        <dbReference type="EMBL" id="KJL28509.1"/>
    </source>
</evidence>
<dbReference type="Proteomes" id="UP000033640">
    <property type="component" value="Unassembled WGS sequence"/>
</dbReference>